<evidence type="ECO:0000313" key="2">
    <source>
        <dbReference type="Proteomes" id="UP001215598"/>
    </source>
</evidence>
<accession>A0AAD7H4Y7</accession>
<gene>
    <name evidence="1" type="ORF">B0H16DRAFT_583662</name>
</gene>
<organism evidence="1 2">
    <name type="scientific">Mycena metata</name>
    <dbReference type="NCBI Taxonomy" id="1033252"/>
    <lineage>
        <taxon>Eukaryota</taxon>
        <taxon>Fungi</taxon>
        <taxon>Dikarya</taxon>
        <taxon>Basidiomycota</taxon>
        <taxon>Agaricomycotina</taxon>
        <taxon>Agaricomycetes</taxon>
        <taxon>Agaricomycetidae</taxon>
        <taxon>Agaricales</taxon>
        <taxon>Marasmiineae</taxon>
        <taxon>Mycenaceae</taxon>
        <taxon>Mycena</taxon>
    </lineage>
</organism>
<dbReference type="AlphaFoldDB" id="A0AAD7H4Y7"/>
<keyword evidence="2" id="KW-1185">Reference proteome</keyword>
<dbReference type="Proteomes" id="UP001215598">
    <property type="component" value="Unassembled WGS sequence"/>
</dbReference>
<dbReference type="EMBL" id="JARKIB010000377">
    <property type="protein sequence ID" value="KAJ7712087.1"/>
    <property type="molecule type" value="Genomic_DNA"/>
</dbReference>
<comment type="caution">
    <text evidence="1">The sequence shown here is derived from an EMBL/GenBank/DDBJ whole genome shotgun (WGS) entry which is preliminary data.</text>
</comment>
<evidence type="ECO:0000313" key="1">
    <source>
        <dbReference type="EMBL" id="KAJ7712087.1"/>
    </source>
</evidence>
<sequence length="201" mass="22354">MGCARHHSSGSRCALTWDAVWRARVEQESRALGVEWMVFRVCGAVLWPAELLSRMPMLTYAALRRRAPLCCTRRRRFSCPLAGISILGLHICSICSQRAVARRAGEHSLTAVPSGVVSRIGLSRFSGDFLFVIVVCDTAVCGRLDFLASEDVVRGAMECQMCVIVECAAESAVDFSLVERCFQLKTGHFSYNVERHFLTDF</sequence>
<reference evidence="1" key="1">
    <citation type="submission" date="2023-03" db="EMBL/GenBank/DDBJ databases">
        <title>Massive genome expansion in bonnet fungi (Mycena s.s.) driven by repeated elements and novel gene families across ecological guilds.</title>
        <authorList>
            <consortium name="Lawrence Berkeley National Laboratory"/>
            <person name="Harder C.B."/>
            <person name="Miyauchi S."/>
            <person name="Viragh M."/>
            <person name="Kuo A."/>
            <person name="Thoen E."/>
            <person name="Andreopoulos B."/>
            <person name="Lu D."/>
            <person name="Skrede I."/>
            <person name="Drula E."/>
            <person name="Henrissat B."/>
            <person name="Morin E."/>
            <person name="Kohler A."/>
            <person name="Barry K."/>
            <person name="LaButti K."/>
            <person name="Morin E."/>
            <person name="Salamov A."/>
            <person name="Lipzen A."/>
            <person name="Mereny Z."/>
            <person name="Hegedus B."/>
            <person name="Baldrian P."/>
            <person name="Stursova M."/>
            <person name="Weitz H."/>
            <person name="Taylor A."/>
            <person name="Grigoriev I.V."/>
            <person name="Nagy L.G."/>
            <person name="Martin F."/>
            <person name="Kauserud H."/>
        </authorList>
    </citation>
    <scope>NUCLEOTIDE SEQUENCE</scope>
    <source>
        <strain evidence="1">CBHHK182m</strain>
    </source>
</reference>
<name>A0AAD7H4Y7_9AGAR</name>
<protein>
    <submittedName>
        <fullName evidence="1">Uncharacterized protein</fullName>
    </submittedName>
</protein>
<proteinExistence type="predicted"/>